<keyword evidence="3" id="KW-1185">Reference proteome</keyword>
<evidence type="ECO:0000313" key="2">
    <source>
        <dbReference type="EMBL" id="KAL1521004.1"/>
    </source>
</evidence>
<evidence type="ECO:0000256" key="1">
    <source>
        <dbReference type="SAM" id="MobiDB-lite"/>
    </source>
</evidence>
<protein>
    <submittedName>
        <fullName evidence="2">Uncharacterized protein</fullName>
    </submittedName>
</protein>
<sequence length="242" mass="25902">MGPAPLPSLPSLPSLPVHRTTLPHHLVAPRPSWGAAHAASPLPASPPSATAPPRPPARRRVLLLAPAMLLATLLRPTTALAEVVGLPLPYCVPGLTAERCRGTFWESGQLYRKRDSVPPTPPDAREYAQLKAGLAALGEELRRQQRAAASEVGAAAYEARREVRKAGAQLCRALEEEERYEAELRLNALIAALGDVDSAALRASQAKGVPAEFTQLGILLDNAIRRLDEFLKSLPDVPTAVE</sequence>
<reference evidence="2 3" key="1">
    <citation type="journal article" date="2024" name="Science">
        <title>Giant polyketide synthase enzymes in the biosynthesis of giant marine polyether toxins.</title>
        <authorList>
            <person name="Fallon T.R."/>
            <person name="Shende V.V."/>
            <person name="Wierzbicki I.H."/>
            <person name="Pendleton A.L."/>
            <person name="Watervoot N.F."/>
            <person name="Auber R.P."/>
            <person name="Gonzalez D.J."/>
            <person name="Wisecaver J.H."/>
            <person name="Moore B.S."/>
        </authorList>
    </citation>
    <scope>NUCLEOTIDE SEQUENCE [LARGE SCALE GENOMIC DNA]</scope>
    <source>
        <strain evidence="2 3">12B1</strain>
    </source>
</reference>
<feature type="region of interest" description="Disordered" evidence="1">
    <location>
        <begin position="35"/>
        <end position="56"/>
    </location>
</feature>
<name>A0AB34JJZ1_PRYPA</name>
<comment type="caution">
    <text evidence="2">The sequence shown here is derived from an EMBL/GenBank/DDBJ whole genome shotgun (WGS) entry which is preliminary data.</text>
</comment>
<evidence type="ECO:0000313" key="3">
    <source>
        <dbReference type="Proteomes" id="UP001515480"/>
    </source>
</evidence>
<accession>A0AB34JJZ1</accession>
<gene>
    <name evidence="2" type="ORF">AB1Y20_022561</name>
</gene>
<dbReference type="EMBL" id="JBGBPQ010000008">
    <property type="protein sequence ID" value="KAL1521004.1"/>
    <property type="molecule type" value="Genomic_DNA"/>
</dbReference>
<organism evidence="2 3">
    <name type="scientific">Prymnesium parvum</name>
    <name type="common">Toxic golden alga</name>
    <dbReference type="NCBI Taxonomy" id="97485"/>
    <lineage>
        <taxon>Eukaryota</taxon>
        <taxon>Haptista</taxon>
        <taxon>Haptophyta</taxon>
        <taxon>Prymnesiophyceae</taxon>
        <taxon>Prymnesiales</taxon>
        <taxon>Prymnesiaceae</taxon>
        <taxon>Prymnesium</taxon>
    </lineage>
</organism>
<dbReference type="AlphaFoldDB" id="A0AB34JJZ1"/>
<feature type="compositionally biased region" description="Pro residues" evidence="1">
    <location>
        <begin position="43"/>
        <end position="55"/>
    </location>
</feature>
<proteinExistence type="predicted"/>
<dbReference type="Proteomes" id="UP001515480">
    <property type="component" value="Unassembled WGS sequence"/>
</dbReference>